<dbReference type="EMBL" id="BTSX01000004">
    <property type="protein sequence ID" value="GMS97571.1"/>
    <property type="molecule type" value="Genomic_DNA"/>
</dbReference>
<protein>
    <recommendedName>
        <fullName evidence="9">Membrane transporter</fullName>
    </recommendedName>
</protein>
<reference evidence="7" key="1">
    <citation type="submission" date="2023-10" db="EMBL/GenBank/DDBJ databases">
        <title>Genome assembly of Pristionchus species.</title>
        <authorList>
            <person name="Yoshida K."/>
            <person name="Sommer R.J."/>
        </authorList>
    </citation>
    <scope>NUCLEOTIDE SEQUENCE</scope>
    <source>
        <strain evidence="7">RS0144</strain>
    </source>
</reference>
<dbReference type="SUPFAM" id="SSF103473">
    <property type="entry name" value="MFS general substrate transporter"/>
    <property type="match status" value="1"/>
</dbReference>
<dbReference type="InterPro" id="IPR036259">
    <property type="entry name" value="MFS_trans_sf"/>
</dbReference>
<sequence length="182" mass="20042">MNIYPTSLQYSTILTQQFPMITAYYAFALCAGNTFGGIIISPLNRLFNDFGLRPLFHISAGVQLVAYGIAVSTVPNWSTARPTDQSAYFKPDLMWVCLVAFLLGVADSANSASSAVWCSRILPGRASHTYSTARFYRGIAASMIFFFSPILTMRTHAAILISVTFISALSFELAVKKIEKRD</sequence>
<feature type="transmembrane region" description="Helical" evidence="6">
    <location>
        <begin position="55"/>
        <end position="73"/>
    </location>
</feature>
<dbReference type="PANTHER" id="PTHR23294:SF18">
    <property type="entry name" value="UNC93-LIKE PROTEIN MFSD11"/>
    <property type="match status" value="1"/>
</dbReference>
<evidence type="ECO:0000256" key="4">
    <source>
        <dbReference type="ARBA" id="ARBA00022989"/>
    </source>
</evidence>
<feature type="non-terminal residue" evidence="7">
    <location>
        <position position="182"/>
    </location>
</feature>
<evidence type="ECO:0000256" key="1">
    <source>
        <dbReference type="ARBA" id="ARBA00004141"/>
    </source>
</evidence>
<dbReference type="Pfam" id="PF05978">
    <property type="entry name" value="UNC-93"/>
    <property type="match status" value="1"/>
</dbReference>
<feature type="transmembrane region" description="Helical" evidence="6">
    <location>
        <begin position="23"/>
        <end position="43"/>
    </location>
</feature>
<organism evidence="7 8">
    <name type="scientific">Pristionchus entomophagus</name>
    <dbReference type="NCBI Taxonomy" id="358040"/>
    <lineage>
        <taxon>Eukaryota</taxon>
        <taxon>Metazoa</taxon>
        <taxon>Ecdysozoa</taxon>
        <taxon>Nematoda</taxon>
        <taxon>Chromadorea</taxon>
        <taxon>Rhabditida</taxon>
        <taxon>Rhabditina</taxon>
        <taxon>Diplogasteromorpha</taxon>
        <taxon>Diplogasteroidea</taxon>
        <taxon>Neodiplogasteridae</taxon>
        <taxon>Pristionchus</taxon>
    </lineage>
</organism>
<evidence type="ECO:0000256" key="2">
    <source>
        <dbReference type="ARBA" id="ARBA00009172"/>
    </source>
</evidence>
<keyword evidence="3 6" id="KW-0812">Transmembrane</keyword>
<name>A0AAV5TTH7_9BILA</name>
<comment type="subcellular location">
    <subcellularLocation>
        <location evidence="1">Membrane</location>
        <topology evidence="1">Multi-pass membrane protein</topology>
    </subcellularLocation>
</comment>
<keyword evidence="4 6" id="KW-1133">Transmembrane helix</keyword>
<dbReference type="GO" id="GO:0016020">
    <property type="term" value="C:membrane"/>
    <property type="evidence" value="ECO:0007669"/>
    <property type="project" value="UniProtKB-SubCell"/>
</dbReference>
<dbReference type="PANTHER" id="PTHR23294">
    <property type="entry name" value="ET TRANSLATION PRODUCT-RELATED"/>
    <property type="match status" value="1"/>
</dbReference>
<evidence type="ECO:0008006" key="9">
    <source>
        <dbReference type="Google" id="ProtNLM"/>
    </source>
</evidence>
<keyword evidence="5 6" id="KW-0472">Membrane</keyword>
<evidence type="ECO:0000313" key="8">
    <source>
        <dbReference type="Proteomes" id="UP001432027"/>
    </source>
</evidence>
<feature type="transmembrane region" description="Helical" evidence="6">
    <location>
        <begin position="157"/>
        <end position="175"/>
    </location>
</feature>
<evidence type="ECO:0000256" key="3">
    <source>
        <dbReference type="ARBA" id="ARBA00022692"/>
    </source>
</evidence>
<dbReference type="InterPro" id="IPR051617">
    <property type="entry name" value="UNC-93-like_regulator"/>
</dbReference>
<feature type="transmembrane region" description="Helical" evidence="6">
    <location>
        <begin position="134"/>
        <end position="151"/>
    </location>
</feature>
<evidence type="ECO:0000313" key="7">
    <source>
        <dbReference type="EMBL" id="GMS97571.1"/>
    </source>
</evidence>
<gene>
    <name evidence="7" type="ORF">PENTCL1PPCAC_19746</name>
</gene>
<keyword evidence="8" id="KW-1185">Reference proteome</keyword>
<comment type="similarity">
    <text evidence="2">Belongs to the unc-93 family.</text>
</comment>
<dbReference type="AlphaFoldDB" id="A0AAV5TTH7"/>
<proteinExistence type="inferred from homology"/>
<evidence type="ECO:0000256" key="5">
    <source>
        <dbReference type="ARBA" id="ARBA00023136"/>
    </source>
</evidence>
<dbReference type="InterPro" id="IPR010291">
    <property type="entry name" value="Ion_channel_UNC-93"/>
</dbReference>
<evidence type="ECO:0000256" key="6">
    <source>
        <dbReference type="SAM" id="Phobius"/>
    </source>
</evidence>
<comment type="caution">
    <text evidence="7">The sequence shown here is derived from an EMBL/GenBank/DDBJ whole genome shotgun (WGS) entry which is preliminary data.</text>
</comment>
<dbReference type="Proteomes" id="UP001432027">
    <property type="component" value="Unassembled WGS sequence"/>
</dbReference>
<accession>A0AAV5TTH7</accession>